<comment type="subcellular location">
    <subcellularLocation>
        <location evidence="2">Periplasm</location>
    </subcellularLocation>
</comment>
<dbReference type="PANTHER" id="PTHR33308:SF9">
    <property type="entry name" value="PEPTIDOGLYCAN HYDROLASE FLGJ"/>
    <property type="match status" value="1"/>
</dbReference>
<comment type="function">
    <text evidence="1">Flagellum-specific muramidase which hydrolyzes the peptidoglycan layer to assemble the rod structure in the periplasmic space.</text>
</comment>
<dbReference type="Gene3D" id="2.10.70.40">
    <property type="entry name" value="peptidoglycan hydrolase"/>
    <property type="match status" value="1"/>
</dbReference>
<accession>A0A7W4LMJ1</accession>
<dbReference type="Gene3D" id="1.10.530.10">
    <property type="match status" value="1"/>
</dbReference>
<dbReference type="InterPro" id="IPR019301">
    <property type="entry name" value="Flagellar_prot_FlgJ_N"/>
</dbReference>
<dbReference type="EMBL" id="JACJUD010000004">
    <property type="protein sequence ID" value="MBB2495875.1"/>
    <property type="molecule type" value="Genomic_DNA"/>
</dbReference>
<organism evidence="13 14">
    <name type="scientific">Aquipseudomonas ullengensis</name>
    <dbReference type="NCBI Taxonomy" id="2759166"/>
    <lineage>
        <taxon>Bacteria</taxon>
        <taxon>Pseudomonadati</taxon>
        <taxon>Pseudomonadota</taxon>
        <taxon>Gammaproteobacteria</taxon>
        <taxon>Pseudomonadales</taxon>
        <taxon>Pseudomonadaceae</taxon>
        <taxon>Aquipseudomonas</taxon>
    </lineage>
</organism>
<evidence type="ECO:0000256" key="8">
    <source>
        <dbReference type="ARBA" id="ARBA00022801"/>
    </source>
</evidence>
<evidence type="ECO:0000256" key="2">
    <source>
        <dbReference type="ARBA" id="ARBA00004418"/>
    </source>
</evidence>
<dbReference type="GO" id="GO:0044780">
    <property type="term" value="P:bacterial-type flagellum assembly"/>
    <property type="evidence" value="ECO:0007669"/>
    <property type="project" value="InterPro"/>
</dbReference>
<dbReference type="RefSeq" id="WP_183089422.1">
    <property type="nucleotide sequence ID" value="NZ_JACJUD010000004.1"/>
</dbReference>
<keyword evidence="6" id="KW-0574">Periplasm</keyword>
<evidence type="ECO:0000256" key="6">
    <source>
        <dbReference type="ARBA" id="ARBA00022764"/>
    </source>
</evidence>
<dbReference type="InterPro" id="IPR051056">
    <property type="entry name" value="Glycosyl_Hydrolase_73"/>
</dbReference>
<dbReference type="GO" id="GO:0016798">
    <property type="term" value="F:hydrolase activity, acting on glycosyl bonds"/>
    <property type="evidence" value="ECO:0007669"/>
    <property type="project" value="UniProtKB-KW"/>
</dbReference>
<keyword evidence="8 13" id="KW-0378">Hydrolase</keyword>
<dbReference type="PANTHER" id="PTHR33308">
    <property type="entry name" value="PEPTIDOGLYCAN HYDROLASE FLGJ"/>
    <property type="match status" value="1"/>
</dbReference>
<dbReference type="Proteomes" id="UP000542720">
    <property type="component" value="Unassembled WGS sequence"/>
</dbReference>
<keyword evidence="14" id="KW-1185">Reference proteome</keyword>
<keyword evidence="9 13" id="KW-0326">Glycosidase</keyword>
<evidence type="ECO:0000256" key="9">
    <source>
        <dbReference type="ARBA" id="ARBA00023295"/>
    </source>
</evidence>
<dbReference type="GO" id="GO:0042597">
    <property type="term" value="C:periplasmic space"/>
    <property type="evidence" value="ECO:0007669"/>
    <property type="project" value="UniProtKB-SubCell"/>
</dbReference>
<dbReference type="FunFam" id="2.10.70.40:FF:000001">
    <property type="entry name" value="Flagellar assembly peptidoglycan hydrolase FlgJ"/>
    <property type="match status" value="1"/>
</dbReference>
<dbReference type="NCBIfam" id="TIGR02541">
    <property type="entry name" value="flagell_FlgJ"/>
    <property type="match status" value="1"/>
</dbReference>
<dbReference type="GO" id="GO:0071973">
    <property type="term" value="P:bacterial-type flagellum-dependent cell motility"/>
    <property type="evidence" value="ECO:0007669"/>
    <property type="project" value="TreeGrafter"/>
</dbReference>
<evidence type="ECO:0000256" key="11">
    <source>
        <dbReference type="ARBA" id="ARBA00030835"/>
    </source>
</evidence>
<keyword evidence="10" id="KW-0961">Cell wall biogenesis/degradation</keyword>
<comment type="similarity">
    <text evidence="3">In the N-terminal section; belongs to the FlgJ family.</text>
</comment>
<dbReference type="InterPro" id="IPR002901">
    <property type="entry name" value="MGlyc_endo_b_GlcNAc-like_dom"/>
</dbReference>
<evidence type="ECO:0000313" key="13">
    <source>
        <dbReference type="EMBL" id="MBB2495875.1"/>
    </source>
</evidence>
<evidence type="ECO:0000256" key="3">
    <source>
        <dbReference type="ARBA" id="ARBA00006880"/>
    </source>
</evidence>
<feature type="domain" description="Mannosyl-glycoprotein endo-beta-N-acetylglucosamidase-like" evidence="12">
    <location>
        <begin position="226"/>
        <end position="384"/>
    </location>
</feature>
<evidence type="ECO:0000256" key="10">
    <source>
        <dbReference type="ARBA" id="ARBA00023316"/>
    </source>
</evidence>
<comment type="caution">
    <text evidence="13">The sequence shown here is derived from an EMBL/GenBank/DDBJ whole genome shotgun (WGS) entry which is preliminary data.</text>
</comment>
<proteinExistence type="inferred from homology"/>
<gene>
    <name evidence="13" type="primary">flgJ</name>
    <name evidence="13" type="ORF">H3H51_12670</name>
</gene>
<protein>
    <recommendedName>
        <fullName evidence="5">Peptidoglycan hydrolase FlgJ</fullName>
    </recommendedName>
    <alternativeName>
        <fullName evidence="11">Muramidase FlgJ</fullName>
    </alternativeName>
</protein>
<comment type="similarity">
    <text evidence="4">In the C-terminal section; belongs to the glycosyl hydrolase 73 family.</text>
</comment>
<evidence type="ECO:0000256" key="5">
    <source>
        <dbReference type="ARBA" id="ARBA00013433"/>
    </source>
</evidence>
<keyword evidence="13" id="KW-0966">Cell projection</keyword>
<sequence length="396" mass="42524">MDSRVPAGLVSGQPYDSGAYTDLNRLNQFKVGGDSSSNIKKVAREFESLFVNEMMKAMRKANDVFGEGNFMNSNESKTYRDMYDQQLAVTLSKSKNGIGLADVLERQLSQLAGGAKDRVNPFPQMATEAAGSAASIAPTAFKSSAGEGGRDDSKLLNQRRLSLPSKMTDRLLAGIVPPSAGAEGQPLAATDWVSDQSKAVTDVKPLSLDNSDAISGRRVAQPPLAKGKSAFASAEDFVATMLPMAEEAAQKIGVDARYLVAQAALETGWGKSIIQQADGSSSHNLFGIKAQGGWEGESARVLTTEYNGGKAVKESAAFRTYDSFQQSFNDYVSFLQGNGRYQEALDSTANPDHFVRELQEAGYATDPQYARKIAQIARQMQTYQTVAAADSSTTRT</sequence>
<keyword evidence="13" id="KW-0969">Cilium</keyword>
<keyword evidence="7" id="KW-1005">Bacterial flagellum biogenesis</keyword>
<dbReference type="InterPro" id="IPR013377">
    <property type="entry name" value="FlgJ"/>
</dbReference>
<evidence type="ECO:0000313" key="14">
    <source>
        <dbReference type="Proteomes" id="UP000542720"/>
    </source>
</evidence>
<evidence type="ECO:0000259" key="12">
    <source>
        <dbReference type="SMART" id="SM00047"/>
    </source>
</evidence>
<dbReference type="SMART" id="SM00047">
    <property type="entry name" value="LYZ2"/>
    <property type="match status" value="1"/>
</dbReference>
<name>A0A7W4LMJ1_9GAMM</name>
<evidence type="ECO:0000256" key="4">
    <source>
        <dbReference type="ARBA" id="ARBA00007974"/>
    </source>
</evidence>
<dbReference type="AlphaFoldDB" id="A0A7W4LMJ1"/>
<dbReference type="Pfam" id="PF10135">
    <property type="entry name" value="Rod-binding"/>
    <property type="match status" value="1"/>
</dbReference>
<dbReference type="Pfam" id="PF01832">
    <property type="entry name" value="Glucosaminidase"/>
    <property type="match status" value="1"/>
</dbReference>
<dbReference type="GO" id="GO:0004040">
    <property type="term" value="F:amidase activity"/>
    <property type="evidence" value="ECO:0007669"/>
    <property type="project" value="InterPro"/>
</dbReference>
<evidence type="ECO:0000256" key="1">
    <source>
        <dbReference type="ARBA" id="ARBA00002954"/>
    </source>
</evidence>
<evidence type="ECO:0000256" key="7">
    <source>
        <dbReference type="ARBA" id="ARBA00022795"/>
    </source>
</evidence>
<dbReference type="GO" id="GO:0071555">
    <property type="term" value="P:cell wall organization"/>
    <property type="evidence" value="ECO:0007669"/>
    <property type="project" value="UniProtKB-KW"/>
</dbReference>
<keyword evidence="13" id="KW-0282">Flagellum</keyword>
<reference evidence="13 14" key="1">
    <citation type="submission" date="2020-08" db="EMBL/GenBank/DDBJ databases">
        <authorList>
            <person name="Kim C.M."/>
        </authorList>
    </citation>
    <scope>NUCLEOTIDE SEQUENCE [LARGE SCALE GENOMIC DNA]</scope>
    <source>
        <strain evidence="13 14">UL070</strain>
    </source>
</reference>